<feature type="chain" id="PRO_5045973083" evidence="2">
    <location>
        <begin position="25"/>
        <end position="379"/>
    </location>
</feature>
<keyword evidence="1" id="KW-0472">Membrane</keyword>
<keyword evidence="2" id="KW-0732">Signal</keyword>
<evidence type="ECO:0000256" key="1">
    <source>
        <dbReference type="SAM" id="Phobius"/>
    </source>
</evidence>
<dbReference type="Proteomes" id="UP000595691">
    <property type="component" value="Chromosome"/>
</dbReference>
<proteinExistence type="predicted"/>
<organism evidence="3 4">
    <name type="scientific">Heyndrickxia vini</name>
    <dbReference type="NCBI Taxonomy" id="1476025"/>
    <lineage>
        <taxon>Bacteria</taxon>
        <taxon>Bacillati</taxon>
        <taxon>Bacillota</taxon>
        <taxon>Bacilli</taxon>
        <taxon>Bacillales</taxon>
        <taxon>Bacillaceae</taxon>
        <taxon>Heyndrickxia</taxon>
    </lineage>
</organism>
<accession>A0ABX7E5J5</accession>
<dbReference type="NCBIfam" id="TIGR04383">
    <property type="entry name" value="acidic_w_LPXTA"/>
    <property type="match status" value="2"/>
</dbReference>
<feature type="transmembrane region" description="Helical" evidence="1">
    <location>
        <begin position="353"/>
        <end position="371"/>
    </location>
</feature>
<feature type="signal peptide" evidence="2">
    <location>
        <begin position="1"/>
        <end position="24"/>
    </location>
</feature>
<dbReference type="InterPro" id="IPR030832">
    <property type="entry name" value="Acidic_LPXTA"/>
</dbReference>
<keyword evidence="1" id="KW-0812">Transmembrane</keyword>
<dbReference type="EMBL" id="CP065425">
    <property type="protein sequence ID" value="QQZ10558.1"/>
    <property type="molecule type" value="Genomic_DNA"/>
</dbReference>
<reference evidence="3 4" key="1">
    <citation type="submission" date="2020-11" db="EMBL/GenBank/DDBJ databases">
        <title>Taxonomic evaluation of the Bacillus sporothermodurans group of bacteria based on whole genome sequences.</title>
        <authorList>
            <person name="Fiedler G."/>
            <person name="Herbstmann A.-D."/>
            <person name="Doll E."/>
            <person name="Wenning M."/>
            <person name="Brinks E."/>
            <person name="Kabisch J."/>
            <person name="Breitenwieser F."/>
            <person name="Lappann M."/>
            <person name="Boehnlein C."/>
            <person name="Franz C."/>
        </authorList>
    </citation>
    <scope>NUCLEOTIDE SEQUENCE [LARGE SCALE GENOMIC DNA]</scope>
    <source>
        <strain evidence="3 4">JCM 19841</strain>
    </source>
</reference>
<evidence type="ECO:0000313" key="4">
    <source>
        <dbReference type="Proteomes" id="UP000595691"/>
    </source>
</evidence>
<keyword evidence="4" id="KW-1185">Reference proteome</keyword>
<sequence length="379" mass="43437">MKRFLLFIAVVFLCFTTLPKISFAAPNKTELQTYLESIDMSEKDLNEHLEYFYNTSIQSFSTVNDIKKLVGEPLSESNLQNLIKKYQFKDESDVKNFLVKNGEMEKNDNIYDVYHFTNALDDAISFYIGTPITDKNLNELLKEYDMTYDEMVDLLKSNGDSIDNYEFIEDLEDALISYSDDSISDIFSGIFEEIGITDEEVGNLLNHFMSLNLDENTEEKLNKLSERMMALGDFESKSDLSEKEINEIVNVYQELLGIFELNTKFYLVKGSDKKPISLNELAQLTSTNGYNLLIEIYDNNNKLLADLILTPDMFGSEIIKDTAEKVNKVEKVITKPMKKTIKGGKLPNTAGHYGDYLLGGLILMAIGIFMFRRWRSINL</sequence>
<evidence type="ECO:0000256" key="2">
    <source>
        <dbReference type="SAM" id="SignalP"/>
    </source>
</evidence>
<name>A0ABX7E5J5_9BACI</name>
<dbReference type="RefSeq" id="WP_202779588.1">
    <property type="nucleotide sequence ID" value="NZ_CP065425.1"/>
</dbReference>
<gene>
    <name evidence="3" type="ORF">I5776_06565</name>
</gene>
<evidence type="ECO:0000313" key="3">
    <source>
        <dbReference type="EMBL" id="QQZ10558.1"/>
    </source>
</evidence>
<keyword evidence="1" id="KW-1133">Transmembrane helix</keyword>
<protein>
    <submittedName>
        <fullName evidence="3">Processed acidic surface protein</fullName>
    </submittedName>
</protein>